<feature type="transmembrane region" description="Helical" evidence="5">
    <location>
        <begin position="396"/>
        <end position="424"/>
    </location>
</feature>
<dbReference type="Pfam" id="PF13515">
    <property type="entry name" value="FUSC_2"/>
    <property type="match status" value="1"/>
</dbReference>
<feature type="transmembrane region" description="Helical" evidence="5">
    <location>
        <begin position="46"/>
        <end position="63"/>
    </location>
</feature>
<feature type="transmembrane region" description="Helical" evidence="5">
    <location>
        <begin position="145"/>
        <end position="168"/>
    </location>
</feature>
<comment type="subcellular location">
    <subcellularLocation>
        <location evidence="1">Membrane</location>
        <topology evidence="1">Multi-pass membrane protein</topology>
    </subcellularLocation>
</comment>
<organism evidence="7 8">
    <name type="scientific">Psychrobacillus soli</name>
    <dbReference type="NCBI Taxonomy" id="1543965"/>
    <lineage>
        <taxon>Bacteria</taxon>
        <taxon>Bacillati</taxon>
        <taxon>Bacillota</taxon>
        <taxon>Bacilli</taxon>
        <taxon>Bacillales</taxon>
        <taxon>Bacillaceae</taxon>
        <taxon>Psychrobacillus</taxon>
    </lineage>
</organism>
<feature type="transmembrane region" description="Helical" evidence="5">
    <location>
        <begin position="430"/>
        <end position="448"/>
    </location>
</feature>
<dbReference type="EMBL" id="VDGG01000029">
    <property type="protein sequence ID" value="TQR11676.1"/>
    <property type="molecule type" value="Genomic_DNA"/>
</dbReference>
<evidence type="ECO:0000313" key="8">
    <source>
        <dbReference type="Proteomes" id="UP000318937"/>
    </source>
</evidence>
<feature type="transmembrane region" description="Helical" evidence="5">
    <location>
        <begin position="337"/>
        <end position="359"/>
    </location>
</feature>
<evidence type="ECO:0000256" key="1">
    <source>
        <dbReference type="ARBA" id="ARBA00004141"/>
    </source>
</evidence>
<name>A0A544T2J0_9BACI</name>
<keyword evidence="2 5" id="KW-0812">Transmembrane</keyword>
<feature type="domain" description="Integral membrane bound transporter" evidence="6">
    <location>
        <begin position="351"/>
        <end position="477"/>
    </location>
</feature>
<accession>A0A544T2J0</accession>
<keyword evidence="8" id="KW-1185">Reference proteome</keyword>
<dbReference type="Proteomes" id="UP000318937">
    <property type="component" value="Unassembled WGS sequence"/>
</dbReference>
<reference evidence="7 8" key="1">
    <citation type="submission" date="2019-05" db="EMBL/GenBank/DDBJ databases">
        <title>Psychrobacillus vulpis sp. nov., a new species isolated from feces of a red fox that inhabits in The Tablas de Daimiel Natural Park, Albacete, Spain.</title>
        <authorList>
            <person name="Rodriguez M."/>
            <person name="Reina J.C."/>
            <person name="Bejar V."/>
            <person name="Llamas I."/>
        </authorList>
    </citation>
    <scope>NUCLEOTIDE SEQUENCE [LARGE SCALE GENOMIC DNA]</scope>
    <source>
        <strain evidence="7 8">NHI-2</strain>
    </source>
</reference>
<feature type="transmembrane region" description="Helical" evidence="5">
    <location>
        <begin position="365"/>
        <end position="384"/>
    </location>
</feature>
<keyword evidence="4 5" id="KW-0472">Membrane</keyword>
<evidence type="ECO:0000313" key="7">
    <source>
        <dbReference type="EMBL" id="TQR11676.1"/>
    </source>
</evidence>
<protein>
    <submittedName>
        <fullName evidence="7">FUSC family protein</fullName>
    </submittedName>
</protein>
<dbReference type="AlphaFoldDB" id="A0A544T2J0"/>
<evidence type="ECO:0000256" key="2">
    <source>
        <dbReference type="ARBA" id="ARBA00022692"/>
    </source>
</evidence>
<proteinExistence type="predicted"/>
<dbReference type="OrthoDB" id="581879at2"/>
<evidence type="ECO:0000256" key="5">
    <source>
        <dbReference type="SAM" id="Phobius"/>
    </source>
</evidence>
<gene>
    <name evidence="7" type="ORF">FG383_13775</name>
</gene>
<evidence type="ECO:0000259" key="6">
    <source>
        <dbReference type="Pfam" id="PF13515"/>
    </source>
</evidence>
<sequence>MQMKNNFFRGLKGAFAVKKAPFPWIRAICAGICSSTPIVIGLLLGNFQYGLLAGIGGFAYLYVWNEPFPQRAKKIFFVALGLSAAIGLGILTASSPIIFAILIGLIGGIGTFIFGALKIPGPASIFFVIVFAMTSASQPDPSLASTYAGLVFLGGVFAWCVAMLGWFFNPQGPETNAVKRVYLELASLSHSVETDQFNAARERVVIALKDADATLIAGYASWNSSIIYKRLYLLKDQASFIFSDILEMVAEGRKQLPPELGQTVEALAHSLHSKKNMETPVILQPEETDKAVDRLFSKIYDADAILNEPLTKINQKITISKPTLHSVFSDAFDKNSIVFISALKYGVVLMIAALIAFAFDFDRSYWIPVSCGATMLGSTIMSTFQRGIQRSIGTIVGVLIVTIVLSFGPTDAWVALCILVFSFFTELFMVRNYAFAVMFITPSSLLIAENTTQIHNLSYFATARITDIIIGVLIGLAGVLLIGRRSASSRLPHLIAKTIRSQSQLFFMLFSEQNSEVNVDKSKALNKLRTNLVNLRTIYTTALGEVPTNKEVLELLWPAIFSIEQLGYVLEFGSNHANRPVLSDGMLAQFLLVFETMAKTVELQHHEKNKHVPIIEGYSKIQQEIISLQNALQLFHNQTRLT</sequence>
<keyword evidence="3 5" id="KW-1133">Transmembrane helix</keyword>
<evidence type="ECO:0000256" key="3">
    <source>
        <dbReference type="ARBA" id="ARBA00022989"/>
    </source>
</evidence>
<feature type="transmembrane region" description="Helical" evidence="5">
    <location>
        <begin position="460"/>
        <end position="482"/>
    </location>
</feature>
<evidence type="ECO:0000256" key="4">
    <source>
        <dbReference type="ARBA" id="ARBA00023136"/>
    </source>
</evidence>
<comment type="caution">
    <text evidence="7">The sequence shown here is derived from an EMBL/GenBank/DDBJ whole genome shotgun (WGS) entry which is preliminary data.</text>
</comment>
<dbReference type="GO" id="GO:0016020">
    <property type="term" value="C:membrane"/>
    <property type="evidence" value="ECO:0007669"/>
    <property type="project" value="UniProtKB-SubCell"/>
</dbReference>
<dbReference type="InterPro" id="IPR049453">
    <property type="entry name" value="Memb_transporter_dom"/>
</dbReference>